<evidence type="ECO:0000313" key="1">
    <source>
        <dbReference type="EMBL" id="KIO32720.1"/>
    </source>
</evidence>
<protein>
    <submittedName>
        <fullName evidence="1">Uncharacterized protein</fullName>
    </submittedName>
</protein>
<keyword evidence="2" id="KW-1185">Reference proteome</keyword>
<dbReference type="HOGENOM" id="CLU_2559964_0_0_1"/>
<dbReference type="AlphaFoldDB" id="A0A0C3QJZ4"/>
<dbReference type="EMBL" id="KN822953">
    <property type="protein sequence ID" value="KIO32720.1"/>
    <property type="molecule type" value="Genomic_DNA"/>
</dbReference>
<name>A0A0C3QJZ4_9AGAM</name>
<proteinExistence type="predicted"/>
<sequence>MRRSTRPEATGHIELNMIHHTSYKTYNQGARNNPVRSILNVLAQYHSADPSSSFRRTITARAEASAAFRVCPICSNLSAASS</sequence>
<organism evidence="1 2">
    <name type="scientific">Tulasnella calospora MUT 4182</name>
    <dbReference type="NCBI Taxonomy" id="1051891"/>
    <lineage>
        <taxon>Eukaryota</taxon>
        <taxon>Fungi</taxon>
        <taxon>Dikarya</taxon>
        <taxon>Basidiomycota</taxon>
        <taxon>Agaricomycotina</taxon>
        <taxon>Agaricomycetes</taxon>
        <taxon>Cantharellales</taxon>
        <taxon>Tulasnellaceae</taxon>
        <taxon>Tulasnella</taxon>
    </lineage>
</organism>
<accession>A0A0C3QJZ4</accession>
<gene>
    <name evidence="1" type="ORF">M407DRAFT_101145</name>
</gene>
<dbReference type="Proteomes" id="UP000054248">
    <property type="component" value="Unassembled WGS sequence"/>
</dbReference>
<evidence type="ECO:0000313" key="2">
    <source>
        <dbReference type="Proteomes" id="UP000054248"/>
    </source>
</evidence>
<reference evidence="2" key="2">
    <citation type="submission" date="2015-01" db="EMBL/GenBank/DDBJ databases">
        <title>Evolutionary Origins and Diversification of the Mycorrhizal Mutualists.</title>
        <authorList>
            <consortium name="DOE Joint Genome Institute"/>
            <consortium name="Mycorrhizal Genomics Consortium"/>
            <person name="Kohler A."/>
            <person name="Kuo A."/>
            <person name="Nagy L.G."/>
            <person name="Floudas D."/>
            <person name="Copeland A."/>
            <person name="Barry K.W."/>
            <person name="Cichocki N."/>
            <person name="Veneault-Fourrey C."/>
            <person name="LaButti K."/>
            <person name="Lindquist E.A."/>
            <person name="Lipzen A."/>
            <person name="Lundell T."/>
            <person name="Morin E."/>
            <person name="Murat C."/>
            <person name="Riley R."/>
            <person name="Ohm R."/>
            <person name="Sun H."/>
            <person name="Tunlid A."/>
            <person name="Henrissat B."/>
            <person name="Grigoriev I.V."/>
            <person name="Hibbett D.S."/>
            <person name="Martin F."/>
        </authorList>
    </citation>
    <scope>NUCLEOTIDE SEQUENCE [LARGE SCALE GENOMIC DNA]</scope>
    <source>
        <strain evidence="2">MUT 4182</strain>
    </source>
</reference>
<reference evidence="1 2" key="1">
    <citation type="submission" date="2014-04" db="EMBL/GenBank/DDBJ databases">
        <authorList>
            <consortium name="DOE Joint Genome Institute"/>
            <person name="Kuo A."/>
            <person name="Girlanda M."/>
            <person name="Perotto S."/>
            <person name="Kohler A."/>
            <person name="Nagy L.G."/>
            <person name="Floudas D."/>
            <person name="Copeland A."/>
            <person name="Barry K.W."/>
            <person name="Cichocki N."/>
            <person name="Veneault-Fourrey C."/>
            <person name="LaButti K."/>
            <person name="Lindquist E.A."/>
            <person name="Lipzen A."/>
            <person name="Lundell T."/>
            <person name="Morin E."/>
            <person name="Murat C."/>
            <person name="Sun H."/>
            <person name="Tunlid A."/>
            <person name="Henrissat B."/>
            <person name="Grigoriev I.V."/>
            <person name="Hibbett D.S."/>
            <person name="Martin F."/>
            <person name="Nordberg H.P."/>
            <person name="Cantor M.N."/>
            <person name="Hua S.X."/>
        </authorList>
    </citation>
    <scope>NUCLEOTIDE SEQUENCE [LARGE SCALE GENOMIC DNA]</scope>
    <source>
        <strain evidence="1 2">MUT 4182</strain>
    </source>
</reference>